<evidence type="ECO:0000256" key="2">
    <source>
        <dbReference type="ARBA" id="ARBA00022692"/>
    </source>
</evidence>
<dbReference type="PANTHER" id="PTHR42038:SF2">
    <property type="entry name" value="TERPENE CYCLASE AUSL"/>
    <property type="match status" value="1"/>
</dbReference>
<evidence type="ECO:0000256" key="4">
    <source>
        <dbReference type="ARBA" id="ARBA00023136"/>
    </source>
</evidence>
<name>A0A7M2RCZ4_9FIRM</name>
<keyword evidence="3 5" id="KW-1133">Transmembrane helix</keyword>
<keyword evidence="7" id="KW-1185">Reference proteome</keyword>
<feature type="transmembrane region" description="Helical" evidence="5">
    <location>
        <begin position="125"/>
        <end position="146"/>
    </location>
</feature>
<feature type="transmembrane region" description="Helical" evidence="5">
    <location>
        <begin position="34"/>
        <end position="53"/>
    </location>
</feature>
<keyword evidence="2 5" id="KW-0812">Transmembrane</keyword>
<feature type="transmembrane region" description="Helical" evidence="5">
    <location>
        <begin position="182"/>
        <end position="202"/>
    </location>
</feature>
<feature type="transmembrane region" description="Helical" evidence="5">
    <location>
        <begin position="65"/>
        <end position="84"/>
    </location>
</feature>
<dbReference type="KEGG" id="bliq:INP51_09010"/>
<dbReference type="GO" id="GO:0016020">
    <property type="term" value="C:membrane"/>
    <property type="evidence" value="ECO:0007669"/>
    <property type="project" value="UniProtKB-SubCell"/>
</dbReference>
<sequence>MVNFLFVLSGVCWTLVYISLIYRGFKDKTYGMPLFALGLNIAWEVLYSIDGIFIHKANMPPVQNVANVVWAFFDILIVITFFRYGKKYFPEIGKKYFLPFGTLAIFTCVALQLAFYLHFDSGVEASQYSAFAQNAAMSIMFLYMLFQRKGTEGQSFTVAIAKCLGTLAPTILGGFIESTNMYIMLTGMVCLVFDIFYIIGLFQKNKTSKVAVF</sequence>
<protein>
    <submittedName>
        <fullName evidence="6">Uncharacterized protein</fullName>
    </submittedName>
</protein>
<evidence type="ECO:0000256" key="1">
    <source>
        <dbReference type="ARBA" id="ARBA00004141"/>
    </source>
</evidence>
<reference evidence="6 7" key="1">
    <citation type="submission" date="2020-10" db="EMBL/GenBank/DDBJ databases">
        <title>Blautia liquoris sp.nov., isolated from the mud in a fermentation cellar used for the production of Chinese strong-flavoured liquor.</title>
        <authorList>
            <person name="Lu L."/>
        </authorList>
    </citation>
    <scope>NUCLEOTIDE SEQUENCE [LARGE SCALE GENOMIC DNA]</scope>
    <source>
        <strain evidence="6 7">LZLJ-3</strain>
    </source>
</reference>
<dbReference type="AlphaFoldDB" id="A0A7M2RCZ4"/>
<feature type="transmembrane region" description="Helical" evidence="5">
    <location>
        <begin position="6"/>
        <end position="22"/>
    </location>
</feature>
<evidence type="ECO:0000313" key="7">
    <source>
        <dbReference type="Proteomes" id="UP000593601"/>
    </source>
</evidence>
<accession>A0A7M2RCZ4</accession>
<gene>
    <name evidence="6" type="ORF">INP51_09010</name>
</gene>
<feature type="transmembrane region" description="Helical" evidence="5">
    <location>
        <begin position="158"/>
        <end position="176"/>
    </location>
</feature>
<dbReference type="GO" id="GO:0016829">
    <property type="term" value="F:lyase activity"/>
    <property type="evidence" value="ECO:0007669"/>
    <property type="project" value="InterPro"/>
</dbReference>
<proteinExistence type="predicted"/>
<dbReference type="Proteomes" id="UP000593601">
    <property type="component" value="Chromosome"/>
</dbReference>
<organism evidence="6 7">
    <name type="scientific">Blautia liquoris</name>
    <dbReference type="NCBI Taxonomy" id="2779518"/>
    <lineage>
        <taxon>Bacteria</taxon>
        <taxon>Bacillati</taxon>
        <taxon>Bacillota</taxon>
        <taxon>Clostridia</taxon>
        <taxon>Lachnospirales</taxon>
        <taxon>Lachnospiraceae</taxon>
        <taxon>Blautia</taxon>
    </lineage>
</organism>
<dbReference type="PANTHER" id="PTHR42038">
    <property type="match status" value="1"/>
</dbReference>
<dbReference type="EMBL" id="CP063304">
    <property type="protein sequence ID" value="QOV18183.1"/>
    <property type="molecule type" value="Genomic_DNA"/>
</dbReference>
<dbReference type="Pfam" id="PF25129">
    <property type="entry name" value="Pyr4-TMTC"/>
    <property type="match status" value="1"/>
</dbReference>
<keyword evidence="4 5" id="KW-0472">Membrane</keyword>
<feature type="transmembrane region" description="Helical" evidence="5">
    <location>
        <begin position="96"/>
        <end position="119"/>
    </location>
</feature>
<dbReference type="InterPro" id="IPR039020">
    <property type="entry name" value="PaxB-like"/>
</dbReference>
<comment type="subcellular location">
    <subcellularLocation>
        <location evidence="1">Membrane</location>
        <topology evidence="1">Multi-pass membrane protein</topology>
    </subcellularLocation>
</comment>
<evidence type="ECO:0000313" key="6">
    <source>
        <dbReference type="EMBL" id="QOV18183.1"/>
    </source>
</evidence>
<evidence type="ECO:0000256" key="3">
    <source>
        <dbReference type="ARBA" id="ARBA00022989"/>
    </source>
</evidence>
<evidence type="ECO:0000256" key="5">
    <source>
        <dbReference type="SAM" id="Phobius"/>
    </source>
</evidence>